<evidence type="ECO:0000313" key="12">
    <source>
        <dbReference type="Proteomes" id="UP001501444"/>
    </source>
</evidence>
<dbReference type="InterPro" id="IPR000123">
    <property type="entry name" value="Reverse_transcriptase_msDNA"/>
</dbReference>
<dbReference type="PROSITE" id="PS50878">
    <property type="entry name" value="RT_POL"/>
    <property type="match status" value="1"/>
</dbReference>
<reference evidence="11 12" key="1">
    <citation type="journal article" date="2019" name="Int. J. Syst. Evol. Microbiol.">
        <title>The Global Catalogue of Microorganisms (GCM) 10K type strain sequencing project: providing services to taxonomists for standard genome sequencing and annotation.</title>
        <authorList>
            <consortium name="The Broad Institute Genomics Platform"/>
            <consortium name="The Broad Institute Genome Sequencing Center for Infectious Disease"/>
            <person name="Wu L."/>
            <person name="Ma J."/>
        </authorList>
    </citation>
    <scope>NUCLEOTIDE SEQUENCE [LARGE SCALE GENOMIC DNA]</scope>
    <source>
        <strain evidence="11 12">JCM 3272</strain>
    </source>
</reference>
<dbReference type="InterPro" id="IPR051083">
    <property type="entry name" value="GrpII_Intron_Splice-Mob/Def"/>
</dbReference>
<comment type="similarity">
    <text evidence="8">Belongs to the bacterial reverse transcriptase family.</text>
</comment>
<evidence type="ECO:0000256" key="7">
    <source>
        <dbReference type="ARBA" id="ARBA00023118"/>
    </source>
</evidence>
<gene>
    <name evidence="11" type="ORF">GCM10010170_007010</name>
</gene>
<evidence type="ECO:0000256" key="9">
    <source>
        <dbReference type="ARBA" id="ARBA00048173"/>
    </source>
</evidence>
<dbReference type="CDD" id="cd03487">
    <property type="entry name" value="RT_Bac_retron_II"/>
    <property type="match status" value="1"/>
</dbReference>
<keyword evidence="12" id="KW-1185">Reference proteome</keyword>
<dbReference type="PANTHER" id="PTHR34047:SF7">
    <property type="entry name" value="RNA-DIRECTED DNA POLYMERASE"/>
    <property type="match status" value="1"/>
</dbReference>
<comment type="catalytic activity">
    <reaction evidence="9">
        <text>DNA(n) + a 2'-deoxyribonucleoside 5'-triphosphate = DNA(n+1) + diphosphate</text>
        <dbReference type="Rhea" id="RHEA:22508"/>
        <dbReference type="Rhea" id="RHEA-COMP:17339"/>
        <dbReference type="Rhea" id="RHEA-COMP:17340"/>
        <dbReference type="ChEBI" id="CHEBI:33019"/>
        <dbReference type="ChEBI" id="CHEBI:61560"/>
        <dbReference type="ChEBI" id="CHEBI:173112"/>
        <dbReference type="EC" id="2.7.7.49"/>
    </reaction>
</comment>
<dbReference type="InterPro" id="IPR000477">
    <property type="entry name" value="RT_dom"/>
</dbReference>
<feature type="domain" description="Reverse transcriptase" evidence="10">
    <location>
        <begin position="151"/>
        <end position="369"/>
    </location>
</feature>
<accession>A0ABN3FFW5</accession>
<evidence type="ECO:0000256" key="6">
    <source>
        <dbReference type="ARBA" id="ARBA00022918"/>
    </source>
</evidence>
<dbReference type="InterPro" id="IPR043502">
    <property type="entry name" value="DNA/RNA_pol_sf"/>
</dbReference>
<proteinExistence type="inferred from homology"/>
<keyword evidence="2" id="KW-0808">Transferase</keyword>
<dbReference type="Proteomes" id="UP001501444">
    <property type="component" value="Unassembled WGS sequence"/>
</dbReference>
<dbReference type="EC" id="2.7.7.49" evidence="1"/>
<keyword evidence="6" id="KW-0695">RNA-directed DNA polymerase</keyword>
<dbReference type="Pfam" id="PF00078">
    <property type="entry name" value="RVT_1"/>
    <property type="match status" value="1"/>
</dbReference>
<evidence type="ECO:0000256" key="3">
    <source>
        <dbReference type="ARBA" id="ARBA00022695"/>
    </source>
</evidence>
<sequence>MSTAAHRRPASALRASLGRHDRATSGRAAAHALALAFLAVPWERPALLEAGFEVFGRRPRWMGPLVTRMLRAYRDQPADRPRELAGFLGALLPARLPQRIVVRRAVPTRTVRMRWDAPRLDDLAALAEFLEVDGDRLDWFADRREINRKTSVEPLRHYRYTWIGARLIEAPKPRLRALQRRLLDEVLGRVPVHPAAHGFVPGRSVHTFAAPHAARPLVVRLDLAAFFTSIAISRVYGVFRTMGYPEPVAHTLAALCTTSTPAPVLRGRPGAFALRAPHLPQGAPSSPALANLCAFRLDRRLDGVAARFGAVYTRYADDLAFSGALGPAEARRLIGLVERIAAGEGFRVNPVKTRVRGRADQQRLAGLVVNERPAPSRADYDRLRAVLHAAARDGLAAANRESHPDFAAHLAGRVEWIARGRPARAAKLREMYTAAVATP</sequence>
<evidence type="ECO:0000256" key="8">
    <source>
        <dbReference type="ARBA" id="ARBA00034120"/>
    </source>
</evidence>
<name>A0ABN3FFW5_9ACTN</name>
<evidence type="ECO:0000256" key="4">
    <source>
        <dbReference type="ARBA" id="ARBA00022723"/>
    </source>
</evidence>
<dbReference type="EMBL" id="BAAARV010000005">
    <property type="protein sequence ID" value="GAA2329554.1"/>
    <property type="molecule type" value="Genomic_DNA"/>
</dbReference>
<evidence type="ECO:0000259" key="10">
    <source>
        <dbReference type="PROSITE" id="PS50878"/>
    </source>
</evidence>
<protein>
    <recommendedName>
        <fullName evidence="1">RNA-directed DNA polymerase</fullName>
        <ecNumber evidence="1">2.7.7.49</ecNumber>
    </recommendedName>
</protein>
<dbReference type="PRINTS" id="PR00866">
    <property type="entry name" value="RNADNAPOLMS"/>
</dbReference>
<evidence type="ECO:0000313" key="11">
    <source>
        <dbReference type="EMBL" id="GAA2329554.1"/>
    </source>
</evidence>
<dbReference type="SUPFAM" id="SSF56672">
    <property type="entry name" value="DNA/RNA polymerases"/>
    <property type="match status" value="1"/>
</dbReference>
<evidence type="ECO:0000256" key="1">
    <source>
        <dbReference type="ARBA" id="ARBA00012493"/>
    </source>
</evidence>
<keyword evidence="3" id="KW-0548">Nucleotidyltransferase</keyword>
<dbReference type="PANTHER" id="PTHR34047">
    <property type="entry name" value="NUCLEAR INTRON MATURASE 1, MITOCHONDRIAL-RELATED"/>
    <property type="match status" value="1"/>
</dbReference>
<evidence type="ECO:0000256" key="2">
    <source>
        <dbReference type="ARBA" id="ARBA00022679"/>
    </source>
</evidence>
<keyword evidence="7" id="KW-0051">Antiviral defense</keyword>
<keyword evidence="4" id="KW-0479">Metal-binding</keyword>
<organism evidence="11 12">
    <name type="scientific">Dactylosporangium salmoneum</name>
    <dbReference type="NCBI Taxonomy" id="53361"/>
    <lineage>
        <taxon>Bacteria</taxon>
        <taxon>Bacillati</taxon>
        <taxon>Actinomycetota</taxon>
        <taxon>Actinomycetes</taxon>
        <taxon>Micromonosporales</taxon>
        <taxon>Micromonosporaceae</taxon>
        <taxon>Dactylosporangium</taxon>
    </lineage>
</organism>
<evidence type="ECO:0000256" key="5">
    <source>
        <dbReference type="ARBA" id="ARBA00022842"/>
    </source>
</evidence>
<comment type="caution">
    <text evidence="11">The sequence shown here is derived from an EMBL/GenBank/DDBJ whole genome shotgun (WGS) entry which is preliminary data.</text>
</comment>
<keyword evidence="5" id="KW-0460">Magnesium</keyword>